<keyword evidence="3" id="KW-0326">Glycosidase</keyword>
<sequence length="1243" mass="128473" precursor="true">MRSIDTIRTRRSATRAFGAAALVCTVLAGTVQMATAGSSSQKALSTRLAAPVSAAATVTDPSTGSSAVQNLGATTGWKVLTSATATQTGAQISAPGFSTSGWLSVANDGGGAPGTEINALLQNGSCPNVYYSTDMKTCFGQMTKVGAETIAQFSVPWWYRTDFTAPAGGQGARLILNGVVGTADVWVNGTEVATSSTVTGDYDKSVFDISSKLLSGTNSLAIEMHPNNPGSMLTLDNVDWSQIPPDNNTGIQFPVQLEAGGPLIVDDAHVDQSTAANLSSSALTVKASVVNVSAASQTGAVTATLTPPGGGTPVSVTQNVTVAAHATSAVTFAPASYPALTLSSPKIWWPYQMGAQPLYTLSTSVAQNSTVLNSTSETFGIRTVTSSLVGAGGASPDGVRQFGINGQPLVIRGGGWDPDLFLRYDPADTAQQIALMKSMGLNAIRLEGHFMPPDFYQQMDAAGILINVGYQCCDEWEKSGSAGTVYQNTAATQGAIWRNHPSIFSFQWSDNAPTSTQETQALNGFASADYPGPFISSAEYNSSPQLGTSGEKEGPYDWVPSNYWYDTTHSPSGDSTLTNAGGAWGFDSEQSAGDTVPTMDSLNRFLSPADQSALWQTTAANQYHANYEGTGHSGYSFGTLYNLDQAVSKRYGAWSSLAQYVEEAQAQNYEDTRAQFEAFIAHSTNATQPSTGTIYWQMNKGWPTLLWSLYNNDYDQAGAYFGAQEANRSLHAIYTLDNHTVTVDNLSGQTQSGVTVESKVYSTAGSVLDDQTSSSLSLASQKVQNKVLTPKLPTAAGTVYFVELLVKQNGTVVDRNVYWDSTTPDAVNWGSTIPSGGGNPQATMTSYANLTGLQNLPAATVSATAATSRQAGPNGADSLVTVTVTNKSTTPAVGFLLRADLRRGTASGGEQSGDSEVTSAVWSDNDVTLWPGESETLTATYKSADLQGATPVVSVSGWNASKIDVVAGTGTGTPNDFSISDSPASGNVTQGSSTTATVSTSVAGGNAESVALTASGLPTGATATFSPAAVTAGKSSTLTIAAAASTPAGTYPITITGTAPSATHTASYSLTVTSSGGGGTCTPAQLLANPGFESGATSWTQTSTLGFTPITKATSAEPAHAGSWIAWFNGNGSKDTDTAAQSVTIPSGCTASLSYWLHIDTSESTTTAKPDTFTVQILNSSGTVLATVGSFSNLDKASGYTQHTADLSAYAGQTVTVKFTGTEADTSGGTTTFVADDTALQTH</sequence>
<feature type="domain" description="Glycoside hydrolase family 2 immunoglobulin-like beta-sandwich" evidence="6">
    <location>
        <begin position="265"/>
        <end position="382"/>
    </location>
</feature>
<dbReference type="InterPro" id="IPR041351">
    <property type="entry name" value="Ig_GlcNase"/>
</dbReference>
<comment type="similarity">
    <text evidence="1">Belongs to the glycosyl hydrolase 2 family.</text>
</comment>
<dbReference type="Pfam" id="PF00703">
    <property type="entry name" value="Glyco_hydro_2"/>
    <property type="match status" value="1"/>
</dbReference>
<organism evidence="9 10">
    <name type="scientific">Catenulispora acidiphila (strain DSM 44928 / JCM 14897 / NBRC 102108 / NRRL B-24433 / ID139908)</name>
    <dbReference type="NCBI Taxonomy" id="479433"/>
    <lineage>
        <taxon>Bacteria</taxon>
        <taxon>Bacillati</taxon>
        <taxon>Actinomycetota</taxon>
        <taxon>Actinomycetes</taxon>
        <taxon>Catenulisporales</taxon>
        <taxon>Catenulisporaceae</taxon>
        <taxon>Catenulispora</taxon>
    </lineage>
</organism>
<feature type="region of interest" description="Disordered" evidence="4">
    <location>
        <begin position="972"/>
        <end position="993"/>
    </location>
</feature>
<dbReference type="RefSeq" id="WP_015796047.1">
    <property type="nucleotide sequence ID" value="NC_013131.1"/>
</dbReference>
<dbReference type="Gene3D" id="2.60.120.260">
    <property type="entry name" value="Galactose-binding domain-like"/>
    <property type="match status" value="2"/>
</dbReference>
<gene>
    <name evidence="9" type="ordered locus">Caci_7497</name>
</gene>
<evidence type="ECO:0000259" key="7">
    <source>
        <dbReference type="Pfam" id="PF18368"/>
    </source>
</evidence>
<reference evidence="9 10" key="1">
    <citation type="journal article" date="2009" name="Stand. Genomic Sci.">
        <title>Complete genome sequence of Catenulispora acidiphila type strain (ID 139908).</title>
        <authorList>
            <person name="Copeland A."/>
            <person name="Lapidus A."/>
            <person name="Glavina Del Rio T."/>
            <person name="Nolan M."/>
            <person name="Lucas S."/>
            <person name="Chen F."/>
            <person name="Tice H."/>
            <person name="Cheng J.F."/>
            <person name="Bruce D."/>
            <person name="Goodwin L."/>
            <person name="Pitluck S."/>
            <person name="Mikhailova N."/>
            <person name="Pati A."/>
            <person name="Ivanova N."/>
            <person name="Mavromatis K."/>
            <person name="Chen A."/>
            <person name="Palaniappan K."/>
            <person name="Chain P."/>
            <person name="Land M."/>
            <person name="Hauser L."/>
            <person name="Chang Y.J."/>
            <person name="Jeffries C.D."/>
            <person name="Chertkov O."/>
            <person name="Brettin T."/>
            <person name="Detter J.C."/>
            <person name="Han C."/>
            <person name="Ali Z."/>
            <person name="Tindall B.J."/>
            <person name="Goker M."/>
            <person name="Bristow J."/>
            <person name="Eisen J.A."/>
            <person name="Markowitz V."/>
            <person name="Hugenholtz P."/>
            <person name="Kyrpides N.C."/>
            <person name="Klenk H.P."/>
        </authorList>
    </citation>
    <scope>NUCLEOTIDE SEQUENCE [LARGE SCALE GENOMIC DNA]</scope>
    <source>
        <strain evidence="10">DSM 44928 / JCM 14897 / NBRC 102108 / NRRL B-24433 / ID139908</strain>
    </source>
</reference>
<feature type="domain" description="Beta-mannosidase-like galactose-binding" evidence="8">
    <location>
        <begin position="111"/>
        <end position="227"/>
    </location>
</feature>
<evidence type="ECO:0000259" key="6">
    <source>
        <dbReference type="Pfam" id="PF00703"/>
    </source>
</evidence>
<evidence type="ECO:0000313" key="9">
    <source>
        <dbReference type="EMBL" id="ACU76322.1"/>
    </source>
</evidence>
<dbReference type="SUPFAM" id="SSF49303">
    <property type="entry name" value="beta-Galactosidase/glucuronidase domain"/>
    <property type="match status" value="3"/>
</dbReference>
<dbReference type="PANTHER" id="PTHR43536">
    <property type="entry name" value="MANNOSYLGLYCOPROTEIN ENDO-BETA-MANNOSIDASE"/>
    <property type="match status" value="1"/>
</dbReference>
<evidence type="ECO:0000313" key="10">
    <source>
        <dbReference type="Proteomes" id="UP000000851"/>
    </source>
</evidence>
<feature type="signal peptide" evidence="5">
    <location>
        <begin position="1"/>
        <end position="28"/>
    </location>
</feature>
<keyword evidence="5" id="KW-0732">Signal</keyword>
<evidence type="ECO:0000256" key="2">
    <source>
        <dbReference type="ARBA" id="ARBA00022801"/>
    </source>
</evidence>
<dbReference type="EMBL" id="CP001700">
    <property type="protein sequence ID" value="ACU76322.1"/>
    <property type="molecule type" value="Genomic_DNA"/>
</dbReference>
<dbReference type="SUPFAM" id="SSF51445">
    <property type="entry name" value="(Trans)glycosidases"/>
    <property type="match status" value="1"/>
</dbReference>
<dbReference type="InterPro" id="IPR043534">
    <property type="entry name" value="EBDG/EBM"/>
</dbReference>
<dbReference type="Proteomes" id="UP000000851">
    <property type="component" value="Chromosome"/>
</dbReference>
<protein>
    <submittedName>
        <fullName evidence="9">Glycoside hydrolase family 2 sugar binding</fullName>
    </submittedName>
</protein>
<feature type="compositionally biased region" description="Polar residues" evidence="4">
    <location>
        <begin position="972"/>
        <end position="990"/>
    </location>
</feature>
<evidence type="ECO:0000259" key="8">
    <source>
        <dbReference type="Pfam" id="PF22666"/>
    </source>
</evidence>
<accession>C7QB31</accession>
<feature type="domain" description="Exo-beta-D-glucosaminidase Ig-fold" evidence="7">
    <location>
        <begin position="843"/>
        <end position="959"/>
    </location>
</feature>
<dbReference type="Gene3D" id="3.20.20.80">
    <property type="entry name" value="Glycosidases"/>
    <property type="match status" value="1"/>
</dbReference>
<keyword evidence="2 9" id="KW-0378">Hydrolase</keyword>
<dbReference type="PANTHER" id="PTHR43536:SF1">
    <property type="entry name" value="MANNOSYLGLYCOPROTEIN ENDO-BETA-MANNOSIDASE"/>
    <property type="match status" value="1"/>
</dbReference>
<dbReference type="InterPro" id="IPR054593">
    <property type="entry name" value="Beta-mannosidase-like_N2"/>
</dbReference>
<dbReference type="GO" id="GO:0005975">
    <property type="term" value="P:carbohydrate metabolic process"/>
    <property type="evidence" value="ECO:0007669"/>
    <property type="project" value="InterPro"/>
</dbReference>
<dbReference type="eggNOG" id="COG3250">
    <property type="taxonomic scope" value="Bacteria"/>
</dbReference>
<dbReference type="STRING" id="479433.Caci_7497"/>
<feature type="chain" id="PRO_5038519447" evidence="5">
    <location>
        <begin position="29"/>
        <end position="1243"/>
    </location>
</feature>
<evidence type="ECO:0000256" key="4">
    <source>
        <dbReference type="SAM" id="MobiDB-lite"/>
    </source>
</evidence>
<dbReference type="HOGENOM" id="CLU_005015_2_4_11"/>
<dbReference type="Pfam" id="PF22666">
    <property type="entry name" value="Glyco_hydro_2_N2"/>
    <property type="match status" value="1"/>
</dbReference>
<name>C7QB31_CATAD</name>
<evidence type="ECO:0000256" key="1">
    <source>
        <dbReference type="ARBA" id="ARBA00007401"/>
    </source>
</evidence>
<dbReference type="InterPro" id="IPR008979">
    <property type="entry name" value="Galactose-bd-like_sf"/>
</dbReference>
<dbReference type="GO" id="GO:0004553">
    <property type="term" value="F:hydrolase activity, hydrolyzing O-glycosyl compounds"/>
    <property type="evidence" value="ECO:0007669"/>
    <property type="project" value="InterPro"/>
</dbReference>
<proteinExistence type="inferred from homology"/>
<dbReference type="InterPro" id="IPR006102">
    <property type="entry name" value="Ig-like_GH2"/>
</dbReference>
<evidence type="ECO:0000256" key="5">
    <source>
        <dbReference type="SAM" id="SignalP"/>
    </source>
</evidence>
<dbReference type="InterPro" id="IPR036156">
    <property type="entry name" value="Beta-gal/glucu_dom_sf"/>
</dbReference>
<dbReference type="InterPro" id="IPR013783">
    <property type="entry name" value="Ig-like_fold"/>
</dbReference>
<dbReference type="Gene3D" id="2.60.40.10">
    <property type="entry name" value="Immunoglobulins"/>
    <property type="match status" value="3"/>
</dbReference>
<dbReference type="InterPro" id="IPR017853">
    <property type="entry name" value="GH"/>
</dbReference>
<dbReference type="AlphaFoldDB" id="C7QB31"/>
<dbReference type="KEGG" id="cai:Caci_7497"/>
<dbReference type="CAZy" id="GH2">
    <property type="family name" value="Glycoside Hydrolase Family 2"/>
</dbReference>
<keyword evidence="10" id="KW-1185">Reference proteome</keyword>
<dbReference type="InParanoid" id="C7QB31"/>
<evidence type="ECO:0000256" key="3">
    <source>
        <dbReference type="ARBA" id="ARBA00023295"/>
    </source>
</evidence>
<dbReference type="SUPFAM" id="SSF49785">
    <property type="entry name" value="Galactose-binding domain-like"/>
    <property type="match status" value="1"/>
</dbReference>
<dbReference type="Pfam" id="PF18368">
    <property type="entry name" value="Ig_GlcNase"/>
    <property type="match status" value="1"/>
</dbReference>